<organism evidence="2">
    <name type="scientific">marine metagenome</name>
    <dbReference type="NCBI Taxonomy" id="408172"/>
    <lineage>
        <taxon>unclassified sequences</taxon>
        <taxon>metagenomes</taxon>
        <taxon>ecological metagenomes</taxon>
    </lineage>
</organism>
<dbReference type="GO" id="GO:0005737">
    <property type="term" value="C:cytoplasm"/>
    <property type="evidence" value="ECO:0007669"/>
    <property type="project" value="TreeGrafter"/>
</dbReference>
<dbReference type="EMBL" id="UINC01001683">
    <property type="protein sequence ID" value="SUZ86478.1"/>
    <property type="molecule type" value="Genomic_DNA"/>
</dbReference>
<dbReference type="InterPro" id="IPR050566">
    <property type="entry name" value="Deoxyribonucleoside_kinase"/>
</dbReference>
<reference evidence="2" key="1">
    <citation type="submission" date="2018-05" db="EMBL/GenBank/DDBJ databases">
        <authorList>
            <person name="Lanie J.A."/>
            <person name="Ng W.-L."/>
            <person name="Kazmierczak K.M."/>
            <person name="Andrzejewski T.M."/>
            <person name="Davidsen T.M."/>
            <person name="Wayne K.J."/>
            <person name="Tettelin H."/>
            <person name="Glass J.I."/>
            <person name="Rusch D."/>
            <person name="Podicherti R."/>
            <person name="Tsui H.-C.T."/>
            <person name="Winkler M.E."/>
        </authorList>
    </citation>
    <scope>NUCLEOTIDE SEQUENCE</scope>
</reference>
<dbReference type="Gene3D" id="3.40.50.300">
    <property type="entry name" value="P-loop containing nucleotide triphosphate hydrolases"/>
    <property type="match status" value="1"/>
</dbReference>
<proteinExistence type="predicted"/>
<dbReference type="PANTHER" id="PTHR10513:SF46">
    <property type="entry name" value="DEOXYGUANOSINE KINASE"/>
    <property type="match status" value="1"/>
</dbReference>
<dbReference type="PANTHER" id="PTHR10513">
    <property type="entry name" value="DEOXYNUCLEOSIDE KINASE"/>
    <property type="match status" value="1"/>
</dbReference>
<dbReference type="InterPro" id="IPR027417">
    <property type="entry name" value="P-loop_NTPase"/>
</dbReference>
<protein>
    <recommendedName>
        <fullName evidence="1">Deoxynucleoside kinase domain-containing protein</fullName>
    </recommendedName>
</protein>
<feature type="domain" description="Deoxynucleoside kinase" evidence="1">
    <location>
        <begin position="15"/>
        <end position="204"/>
    </location>
</feature>
<gene>
    <name evidence="2" type="ORF">METZ01_LOCUS39332</name>
</gene>
<sequence length="222" mass="25338">MAKVVPLKLESRFVAIEGPVGVGKTSLAQRLADHVGGKLILEEPENNPFLENFYLDPKSNALPTELSFLFQRAKQLESINQEDLFSDISIADFLFEKDSIFSELNLNAEELHLYKQVKESLQINPPNPDLVIYLQAPVDVLISRINNRPRSVDRLIDSNYLEKLADSYAKFFYYYDDAPLLVVNAESIDPIHNDEHFNMLYEEVVSVKYGKHFFNSVATVLP</sequence>
<evidence type="ECO:0000313" key="2">
    <source>
        <dbReference type="EMBL" id="SUZ86478.1"/>
    </source>
</evidence>
<accession>A0A381R6H3</accession>
<dbReference type="SUPFAM" id="SSF52540">
    <property type="entry name" value="P-loop containing nucleoside triphosphate hydrolases"/>
    <property type="match status" value="1"/>
</dbReference>
<dbReference type="CDD" id="cd01673">
    <property type="entry name" value="dNK"/>
    <property type="match status" value="1"/>
</dbReference>
<dbReference type="Pfam" id="PF01712">
    <property type="entry name" value="dNK"/>
    <property type="match status" value="1"/>
</dbReference>
<dbReference type="InterPro" id="IPR031314">
    <property type="entry name" value="DNK_dom"/>
</dbReference>
<dbReference type="PIRSF" id="PIRSF000705">
    <property type="entry name" value="DNK"/>
    <property type="match status" value="1"/>
</dbReference>
<dbReference type="GO" id="GO:0019136">
    <property type="term" value="F:deoxynucleoside kinase activity"/>
    <property type="evidence" value="ECO:0007669"/>
    <property type="project" value="InterPro"/>
</dbReference>
<evidence type="ECO:0000259" key="1">
    <source>
        <dbReference type="Pfam" id="PF01712"/>
    </source>
</evidence>
<dbReference type="InterPro" id="IPR002624">
    <property type="entry name" value="DCK/DGK"/>
</dbReference>
<dbReference type="GO" id="GO:0005524">
    <property type="term" value="F:ATP binding"/>
    <property type="evidence" value="ECO:0007669"/>
    <property type="project" value="InterPro"/>
</dbReference>
<name>A0A381R6H3_9ZZZZ</name>
<dbReference type="AlphaFoldDB" id="A0A381R6H3"/>